<comment type="caution">
    <text evidence="1">The sequence shown here is derived from an EMBL/GenBank/DDBJ whole genome shotgun (WGS) entry which is preliminary data.</text>
</comment>
<evidence type="ECO:0000313" key="1">
    <source>
        <dbReference type="EMBL" id="RRT61210.1"/>
    </source>
</evidence>
<evidence type="ECO:0000313" key="2">
    <source>
        <dbReference type="Proteomes" id="UP000287651"/>
    </source>
</evidence>
<gene>
    <name evidence="1" type="ORF">B296_00041397</name>
</gene>
<reference evidence="1 2" key="1">
    <citation type="journal article" date="2014" name="Agronomy (Basel)">
        <title>A Draft Genome Sequence for Ensete ventricosum, the Drought-Tolerant Tree Against Hunger.</title>
        <authorList>
            <person name="Harrison J."/>
            <person name="Moore K.A."/>
            <person name="Paszkiewicz K."/>
            <person name="Jones T."/>
            <person name="Grant M."/>
            <person name="Ambacheew D."/>
            <person name="Muzemil S."/>
            <person name="Studholme D.J."/>
        </authorList>
    </citation>
    <scope>NUCLEOTIDE SEQUENCE [LARGE SCALE GENOMIC DNA]</scope>
</reference>
<dbReference type="AlphaFoldDB" id="A0A426ZB42"/>
<evidence type="ECO:0008006" key="3">
    <source>
        <dbReference type="Google" id="ProtNLM"/>
    </source>
</evidence>
<sequence length="182" mass="20621">EAYIVFTNKWSVDKAISLSGTSFFSRTLTVWSCCYLNYATMVVFSKGAHLGTRVRCDKAQAPRKISGRGVLMKRRSGTRMSPVARCLERAPKSNDKLLDYPVILVRCCLYQVMRKADMSPGSLTPTLPSMKLPQPRYPESYKKVPVQRHYTKSHLQWRRDESATDTFVSVPTNKMESSSAAK</sequence>
<accession>A0A426ZB42</accession>
<feature type="non-terminal residue" evidence="1">
    <location>
        <position position="1"/>
    </location>
</feature>
<name>A0A426ZB42_ENSVE</name>
<dbReference type="Proteomes" id="UP000287651">
    <property type="component" value="Unassembled WGS sequence"/>
</dbReference>
<proteinExistence type="predicted"/>
<protein>
    <recommendedName>
        <fullName evidence="3">RRM domain-containing protein</fullName>
    </recommendedName>
</protein>
<dbReference type="EMBL" id="AMZH03007492">
    <property type="protein sequence ID" value="RRT61210.1"/>
    <property type="molecule type" value="Genomic_DNA"/>
</dbReference>
<organism evidence="1 2">
    <name type="scientific">Ensete ventricosum</name>
    <name type="common">Abyssinian banana</name>
    <name type="synonym">Musa ensete</name>
    <dbReference type="NCBI Taxonomy" id="4639"/>
    <lineage>
        <taxon>Eukaryota</taxon>
        <taxon>Viridiplantae</taxon>
        <taxon>Streptophyta</taxon>
        <taxon>Embryophyta</taxon>
        <taxon>Tracheophyta</taxon>
        <taxon>Spermatophyta</taxon>
        <taxon>Magnoliopsida</taxon>
        <taxon>Liliopsida</taxon>
        <taxon>Zingiberales</taxon>
        <taxon>Musaceae</taxon>
        <taxon>Ensete</taxon>
    </lineage>
</organism>